<dbReference type="HOGENOM" id="CLU_2326004_0_0_1"/>
<evidence type="ECO:0000313" key="2">
    <source>
        <dbReference type="Ensembl" id="ENSCSAVP00000016609.1"/>
    </source>
</evidence>
<accession>H2ZG93</accession>
<dbReference type="InParanoid" id="H2ZG93"/>
<keyword evidence="1" id="KW-0472">Membrane</keyword>
<sequence length="99" mass="11312">MNHRTIWAYFWPMNFFLFCVGSVEMVTLDNPCSHTPLPNESGRYIKYIEELNKRPCCGCNAGEYLRNFCSANDSSDTDCQACPVGTCMPFNAHFNHNCI</sequence>
<feature type="transmembrane region" description="Helical" evidence="1">
    <location>
        <begin position="6"/>
        <end position="28"/>
    </location>
</feature>
<reference evidence="2" key="2">
    <citation type="submission" date="2025-08" db="UniProtKB">
        <authorList>
            <consortium name="Ensembl"/>
        </authorList>
    </citation>
    <scope>IDENTIFICATION</scope>
</reference>
<dbReference type="AlphaFoldDB" id="H2ZG93"/>
<protein>
    <submittedName>
        <fullName evidence="2">Uncharacterized protein</fullName>
    </submittedName>
</protein>
<evidence type="ECO:0000313" key="3">
    <source>
        <dbReference type="Proteomes" id="UP000007875"/>
    </source>
</evidence>
<keyword evidence="1" id="KW-1133">Transmembrane helix</keyword>
<keyword evidence="3" id="KW-1185">Reference proteome</keyword>
<evidence type="ECO:0000256" key="1">
    <source>
        <dbReference type="SAM" id="Phobius"/>
    </source>
</evidence>
<organism evidence="2 3">
    <name type="scientific">Ciona savignyi</name>
    <name type="common">Pacific transparent sea squirt</name>
    <dbReference type="NCBI Taxonomy" id="51511"/>
    <lineage>
        <taxon>Eukaryota</taxon>
        <taxon>Metazoa</taxon>
        <taxon>Chordata</taxon>
        <taxon>Tunicata</taxon>
        <taxon>Ascidiacea</taxon>
        <taxon>Phlebobranchia</taxon>
        <taxon>Cionidae</taxon>
        <taxon>Ciona</taxon>
    </lineage>
</organism>
<dbReference type="Ensembl" id="ENSCSAVT00000016790.1">
    <property type="protein sequence ID" value="ENSCSAVP00000016609.1"/>
    <property type="gene ID" value="ENSCSAVG00000009765.1"/>
</dbReference>
<reference evidence="3" key="1">
    <citation type="submission" date="2003-08" db="EMBL/GenBank/DDBJ databases">
        <authorList>
            <person name="Birren B."/>
            <person name="Nusbaum C."/>
            <person name="Abebe A."/>
            <person name="Abouelleil A."/>
            <person name="Adekoya E."/>
            <person name="Ait-zahra M."/>
            <person name="Allen N."/>
            <person name="Allen T."/>
            <person name="An P."/>
            <person name="Anderson M."/>
            <person name="Anderson S."/>
            <person name="Arachchi H."/>
            <person name="Armbruster J."/>
            <person name="Bachantsang P."/>
            <person name="Baldwin J."/>
            <person name="Barry A."/>
            <person name="Bayul T."/>
            <person name="Blitshsteyn B."/>
            <person name="Bloom T."/>
            <person name="Blye J."/>
            <person name="Boguslavskiy L."/>
            <person name="Borowsky M."/>
            <person name="Boukhgalter B."/>
            <person name="Brunache A."/>
            <person name="Butler J."/>
            <person name="Calixte N."/>
            <person name="Calvo S."/>
            <person name="Camarata J."/>
            <person name="Campo K."/>
            <person name="Chang J."/>
            <person name="Cheshatsang Y."/>
            <person name="Citroen M."/>
            <person name="Collymore A."/>
            <person name="Considine T."/>
            <person name="Cook A."/>
            <person name="Cooke P."/>
            <person name="Corum B."/>
            <person name="Cuomo C."/>
            <person name="David R."/>
            <person name="Dawoe T."/>
            <person name="Degray S."/>
            <person name="Dodge S."/>
            <person name="Dooley K."/>
            <person name="Dorje P."/>
            <person name="Dorjee K."/>
            <person name="Dorris L."/>
            <person name="Duffey N."/>
            <person name="Dupes A."/>
            <person name="Elkins T."/>
            <person name="Engels R."/>
            <person name="Erickson J."/>
            <person name="Farina A."/>
            <person name="Faro S."/>
            <person name="Ferreira P."/>
            <person name="Fischer H."/>
            <person name="Fitzgerald M."/>
            <person name="Foley K."/>
            <person name="Gage D."/>
            <person name="Galagan J."/>
            <person name="Gearin G."/>
            <person name="Gnerre S."/>
            <person name="Gnirke A."/>
            <person name="Goyette A."/>
            <person name="Graham J."/>
            <person name="Grandbois E."/>
            <person name="Gyaltsen K."/>
            <person name="Hafez N."/>
            <person name="Hagopian D."/>
            <person name="Hagos B."/>
            <person name="Hall J."/>
            <person name="Hatcher B."/>
            <person name="Heller A."/>
            <person name="Higgins H."/>
            <person name="Honan T."/>
            <person name="Horn A."/>
            <person name="Houde N."/>
            <person name="Hughes L."/>
            <person name="Hulme W."/>
            <person name="Husby E."/>
            <person name="Iliev I."/>
            <person name="Jaffe D."/>
            <person name="Jones C."/>
            <person name="Kamal M."/>
            <person name="Kamat A."/>
            <person name="Kamvysselis M."/>
            <person name="Karlsson E."/>
            <person name="Kells C."/>
            <person name="Kieu A."/>
            <person name="Kisner P."/>
            <person name="Kodira C."/>
            <person name="Kulbokas E."/>
            <person name="Labutti K."/>
            <person name="Lama D."/>
            <person name="Landers T."/>
            <person name="Leger J."/>
            <person name="Levine S."/>
            <person name="Lewis D."/>
            <person name="Lewis T."/>
            <person name="Lindblad-toh K."/>
            <person name="Liu X."/>
            <person name="Lokyitsang T."/>
            <person name="Lokyitsang Y."/>
            <person name="Lucien O."/>
            <person name="Lui A."/>
            <person name="Ma L.J."/>
            <person name="Mabbitt R."/>
            <person name="Macdonald J."/>
            <person name="Maclean C."/>
            <person name="Major J."/>
            <person name="Manning J."/>
            <person name="Marabella R."/>
            <person name="Maru K."/>
            <person name="Matthews C."/>
            <person name="Mauceli E."/>
            <person name="Mccarthy M."/>
            <person name="Mcdonough S."/>
            <person name="Mcghee T."/>
            <person name="Meldrim J."/>
            <person name="Meneus L."/>
            <person name="Mesirov J."/>
            <person name="Mihalev A."/>
            <person name="Mihova T."/>
            <person name="Mikkelsen T."/>
            <person name="Mlenga V."/>
            <person name="Moru K."/>
            <person name="Mozes J."/>
            <person name="Mulrain L."/>
            <person name="Munson G."/>
            <person name="Naylor J."/>
            <person name="Newes C."/>
            <person name="Nguyen C."/>
            <person name="Nguyen N."/>
            <person name="Nguyen T."/>
            <person name="Nicol R."/>
            <person name="Nielsen C."/>
            <person name="Nizzari M."/>
            <person name="Norbu C."/>
            <person name="Norbu N."/>
            <person name="O'donnell P."/>
            <person name="Okoawo O."/>
            <person name="O'leary S."/>
            <person name="Omotosho B."/>
            <person name="O'neill K."/>
            <person name="Osman S."/>
            <person name="Parker S."/>
            <person name="Perrin D."/>
            <person name="Phunkhang P."/>
            <person name="Piqani B."/>
            <person name="Purcell S."/>
            <person name="Rachupka T."/>
            <person name="Ramasamy U."/>
            <person name="Rameau R."/>
            <person name="Ray V."/>
            <person name="Raymond C."/>
            <person name="Retta R."/>
            <person name="Richardson S."/>
            <person name="Rise C."/>
            <person name="Rodriguez J."/>
            <person name="Rogers J."/>
            <person name="Rogov P."/>
            <person name="Rutman M."/>
            <person name="Schupbach R."/>
            <person name="Seaman C."/>
            <person name="Settipalli S."/>
            <person name="Sharpe T."/>
            <person name="Sheridan J."/>
            <person name="Sherpa N."/>
            <person name="Shi J."/>
            <person name="Smirnov S."/>
            <person name="Smith C."/>
            <person name="Sougnez C."/>
            <person name="Spencer B."/>
            <person name="Stalker J."/>
            <person name="Stange-thomann N."/>
            <person name="Stavropoulos S."/>
            <person name="Stetson K."/>
            <person name="Stone C."/>
            <person name="Stone S."/>
            <person name="Stubbs M."/>
            <person name="Talamas J."/>
            <person name="Tchuinga P."/>
            <person name="Tenzing P."/>
            <person name="Tesfaye S."/>
            <person name="Theodore J."/>
            <person name="Thoulutsang Y."/>
            <person name="Topham K."/>
            <person name="Towey S."/>
            <person name="Tsamla T."/>
            <person name="Tsomo N."/>
            <person name="Vallee D."/>
            <person name="Vassiliev H."/>
            <person name="Venkataraman V."/>
            <person name="Vinson J."/>
            <person name="Vo A."/>
            <person name="Wade C."/>
            <person name="Wang S."/>
            <person name="Wangchuk T."/>
            <person name="Wangdi T."/>
            <person name="Whittaker C."/>
            <person name="Wilkinson J."/>
            <person name="Wu Y."/>
            <person name="Wyman D."/>
            <person name="Yadav S."/>
            <person name="Yang S."/>
            <person name="Yang X."/>
            <person name="Yeager S."/>
            <person name="Yee E."/>
            <person name="Young G."/>
            <person name="Zainoun J."/>
            <person name="Zembeck L."/>
            <person name="Zimmer A."/>
            <person name="Zody M."/>
            <person name="Lander E."/>
        </authorList>
    </citation>
    <scope>NUCLEOTIDE SEQUENCE [LARGE SCALE GENOMIC DNA]</scope>
</reference>
<keyword evidence="1" id="KW-0812">Transmembrane</keyword>
<name>H2ZG93_CIOSA</name>
<proteinExistence type="predicted"/>
<reference evidence="2" key="3">
    <citation type="submission" date="2025-09" db="UniProtKB">
        <authorList>
            <consortium name="Ensembl"/>
        </authorList>
    </citation>
    <scope>IDENTIFICATION</scope>
</reference>
<dbReference type="Proteomes" id="UP000007875">
    <property type="component" value="Unassembled WGS sequence"/>
</dbReference>